<proteinExistence type="predicted"/>
<evidence type="ECO:0000313" key="2">
    <source>
        <dbReference type="EMBL" id="MBM6919763.1"/>
    </source>
</evidence>
<evidence type="ECO:0000313" key="3">
    <source>
        <dbReference type="Proteomes" id="UP000774750"/>
    </source>
</evidence>
<feature type="transmembrane region" description="Helical" evidence="1">
    <location>
        <begin position="7"/>
        <end position="24"/>
    </location>
</feature>
<gene>
    <name evidence="2" type="ORF">H6A12_01095</name>
</gene>
<keyword evidence="1" id="KW-1133">Transmembrane helix</keyword>
<dbReference type="EMBL" id="JACJKY010000001">
    <property type="protein sequence ID" value="MBM6919763.1"/>
    <property type="molecule type" value="Genomic_DNA"/>
</dbReference>
<feature type="transmembrane region" description="Helical" evidence="1">
    <location>
        <begin position="73"/>
        <end position="97"/>
    </location>
</feature>
<reference evidence="2" key="1">
    <citation type="submission" date="2020-08" db="EMBL/GenBank/DDBJ databases">
        <authorList>
            <person name="Cejkova D."/>
            <person name="Kubasova T."/>
            <person name="Jahodarova E."/>
            <person name="Rychlik I."/>
        </authorList>
    </citation>
    <scope>NUCLEOTIDE SEQUENCE</scope>
    <source>
        <strain evidence="2">An559</strain>
    </source>
</reference>
<evidence type="ECO:0008006" key="4">
    <source>
        <dbReference type="Google" id="ProtNLM"/>
    </source>
</evidence>
<dbReference type="Proteomes" id="UP000774750">
    <property type="component" value="Unassembled WGS sequence"/>
</dbReference>
<keyword evidence="1" id="KW-0472">Membrane</keyword>
<dbReference type="AlphaFoldDB" id="A0A938X4D3"/>
<feature type="transmembrane region" description="Helical" evidence="1">
    <location>
        <begin position="36"/>
        <end position="61"/>
    </location>
</feature>
<sequence length="236" mass="25104">MQIGSIVLDLLMVAIFFLIVISSYRKGFLKTVTLAAGTLVSFVLAFWLSGYAADFVFVTFVRPSVLQSINEAIVSSGASATVSSVLPAVIAAIPAFFLNPVLAQVGSQEALIEQISSQTNVTIDNLSSVITDNVLEPIVCTLLQMLFCLLIFVLCAIIIRALASVFGAVRKIPVVGTLNAVLGAGVGVVFAVLVLFLLGIAGSLFIALSAGGVSWFNQEIIDQSFVYRFFFGLFHI</sequence>
<accession>A0A938X4D3</accession>
<comment type="caution">
    <text evidence="2">The sequence shown here is derived from an EMBL/GenBank/DDBJ whole genome shotgun (WGS) entry which is preliminary data.</text>
</comment>
<reference evidence="2" key="2">
    <citation type="journal article" date="2021" name="Sci. Rep.">
        <title>The distribution of antibiotic resistance genes in chicken gut microbiota commensals.</title>
        <authorList>
            <person name="Juricova H."/>
            <person name="Matiasovicova J."/>
            <person name="Kubasova T."/>
            <person name="Cejkova D."/>
            <person name="Rychlik I."/>
        </authorList>
    </citation>
    <scope>NUCLEOTIDE SEQUENCE</scope>
    <source>
        <strain evidence="2">An559</strain>
    </source>
</reference>
<keyword evidence="1" id="KW-0812">Transmembrane</keyword>
<feature type="transmembrane region" description="Helical" evidence="1">
    <location>
        <begin position="142"/>
        <end position="169"/>
    </location>
</feature>
<protein>
    <recommendedName>
        <fullName evidence="4">Colicin V production protein</fullName>
    </recommendedName>
</protein>
<evidence type="ECO:0000256" key="1">
    <source>
        <dbReference type="SAM" id="Phobius"/>
    </source>
</evidence>
<organism evidence="2 3">
    <name type="scientific">Merdimmobilis hominis</name>
    <dbReference type="NCBI Taxonomy" id="2897707"/>
    <lineage>
        <taxon>Bacteria</taxon>
        <taxon>Bacillati</taxon>
        <taxon>Bacillota</taxon>
        <taxon>Clostridia</taxon>
        <taxon>Eubacteriales</taxon>
        <taxon>Oscillospiraceae</taxon>
        <taxon>Merdimmobilis</taxon>
    </lineage>
</organism>
<feature type="transmembrane region" description="Helical" evidence="1">
    <location>
        <begin position="181"/>
        <end position="208"/>
    </location>
</feature>
<keyword evidence="3" id="KW-1185">Reference proteome</keyword>
<name>A0A938X4D3_9FIRM</name>
<dbReference type="RefSeq" id="WP_204443867.1">
    <property type="nucleotide sequence ID" value="NZ_JACJKY010000001.1"/>
</dbReference>